<keyword evidence="2" id="KW-1185">Reference proteome</keyword>
<protein>
    <submittedName>
        <fullName evidence="1">Uncharacterized protein</fullName>
    </submittedName>
</protein>
<sequence>MFFKRSLSRGLSSEMGFFLDGLQEKLNLCLASKTLYNHLLPYLYWSLEIYGTKNCFDCITFLDAHPHLARHVRTLMLHPNYLRMSNKKRLLDEARLAEELERIIPNLCSLEKIVWDGLELPPDRIWAAFRNSCPLLKYVGANLGAKDLCADSELFSFQNLTGFSLTTELRDSNYRPSIISSGESLPEGLWTMLLDRCPELETLVIGHRGAMHFSRRHIDVSPIIQAKWPQLRELTMENCRIFDSFESLGNSRALFSSFVKSHRKLTRLHLMGLPCLDLDIYNPPFALQSYGSGLENNPYIAVATGSLRELNFTQQQYSGMFFRHICFILGSNLNVRKLTLAMDFSRDNTLEEESDILPQYNHIQELKSVVASCNRLEDLTVICSTKRKETFFYKDFPEVLRGSSLKRVELWKYHRVGDETPSNLALRIARENPSMERIVIRTLHQLWDKEYDPLRILQVGYYKVIRDAQGKPRHLTVNETGGETMAWMLTKRCTLPISTPRKWCSFLKWKGS</sequence>
<name>A0ABR1JJK6_9AGAR</name>
<dbReference type="SUPFAM" id="SSF52047">
    <property type="entry name" value="RNI-like"/>
    <property type="match status" value="1"/>
</dbReference>
<evidence type="ECO:0000313" key="2">
    <source>
        <dbReference type="Proteomes" id="UP001498398"/>
    </source>
</evidence>
<dbReference type="Gene3D" id="3.80.10.10">
    <property type="entry name" value="Ribonuclease Inhibitor"/>
    <property type="match status" value="1"/>
</dbReference>
<evidence type="ECO:0000313" key="1">
    <source>
        <dbReference type="EMBL" id="KAK7460560.1"/>
    </source>
</evidence>
<gene>
    <name evidence="1" type="ORF">VKT23_009281</name>
</gene>
<dbReference type="Proteomes" id="UP001498398">
    <property type="component" value="Unassembled WGS sequence"/>
</dbReference>
<dbReference type="InterPro" id="IPR032675">
    <property type="entry name" value="LRR_dom_sf"/>
</dbReference>
<dbReference type="EMBL" id="JBANRG010000015">
    <property type="protein sequence ID" value="KAK7460560.1"/>
    <property type="molecule type" value="Genomic_DNA"/>
</dbReference>
<comment type="caution">
    <text evidence="1">The sequence shown here is derived from an EMBL/GenBank/DDBJ whole genome shotgun (WGS) entry which is preliminary data.</text>
</comment>
<reference evidence="1 2" key="1">
    <citation type="submission" date="2024-01" db="EMBL/GenBank/DDBJ databases">
        <title>A draft genome for the cacao thread blight pathogen Marasmiellus scandens.</title>
        <authorList>
            <person name="Baruah I.K."/>
            <person name="Leung J."/>
            <person name="Bukari Y."/>
            <person name="Amoako-Attah I."/>
            <person name="Meinhardt L.W."/>
            <person name="Bailey B.A."/>
            <person name="Cohen S.P."/>
        </authorList>
    </citation>
    <scope>NUCLEOTIDE SEQUENCE [LARGE SCALE GENOMIC DNA]</scope>
    <source>
        <strain evidence="1 2">GH-19</strain>
    </source>
</reference>
<accession>A0ABR1JJK6</accession>
<organism evidence="1 2">
    <name type="scientific">Marasmiellus scandens</name>
    <dbReference type="NCBI Taxonomy" id="2682957"/>
    <lineage>
        <taxon>Eukaryota</taxon>
        <taxon>Fungi</taxon>
        <taxon>Dikarya</taxon>
        <taxon>Basidiomycota</taxon>
        <taxon>Agaricomycotina</taxon>
        <taxon>Agaricomycetes</taxon>
        <taxon>Agaricomycetidae</taxon>
        <taxon>Agaricales</taxon>
        <taxon>Marasmiineae</taxon>
        <taxon>Omphalotaceae</taxon>
        <taxon>Marasmiellus</taxon>
    </lineage>
</organism>
<proteinExistence type="predicted"/>